<evidence type="ECO:0000313" key="3">
    <source>
        <dbReference type="EMBL" id="KAF4405365.1"/>
    </source>
</evidence>
<evidence type="ECO:0000313" key="4">
    <source>
        <dbReference type="Proteomes" id="UP000621266"/>
    </source>
</evidence>
<feature type="chain" id="PRO_5045867676" description="Lipoprotein" evidence="2">
    <location>
        <begin position="25"/>
        <end position="214"/>
    </location>
</feature>
<dbReference type="RefSeq" id="WP_143671151.1">
    <property type="nucleotide sequence ID" value="NZ_WHPN01000420.1"/>
</dbReference>
<dbReference type="PROSITE" id="PS51257">
    <property type="entry name" value="PROKAR_LIPOPROTEIN"/>
    <property type="match status" value="1"/>
</dbReference>
<feature type="region of interest" description="Disordered" evidence="1">
    <location>
        <begin position="24"/>
        <end position="66"/>
    </location>
</feature>
<dbReference type="EMBL" id="WHPN01000420">
    <property type="protein sequence ID" value="KAF4405365.1"/>
    <property type="molecule type" value="Genomic_DNA"/>
</dbReference>
<proteinExistence type="predicted"/>
<evidence type="ECO:0000256" key="1">
    <source>
        <dbReference type="SAM" id="MobiDB-lite"/>
    </source>
</evidence>
<keyword evidence="4" id="KW-1185">Reference proteome</keyword>
<feature type="signal peptide" evidence="2">
    <location>
        <begin position="1"/>
        <end position="24"/>
    </location>
</feature>
<feature type="compositionally biased region" description="Basic and acidic residues" evidence="1">
    <location>
        <begin position="29"/>
        <end position="46"/>
    </location>
</feature>
<evidence type="ECO:0000256" key="2">
    <source>
        <dbReference type="SAM" id="SignalP"/>
    </source>
</evidence>
<sequence>MRPRPSLPATALAAAAALLLTACGGGNETSKDSGKIEGAHQDDKSSAESSPPSSAKRPQIKIPNGFEMTFERWESTDPKENAVLQDGRERVRAVNEAILQNPANPESPHVSFYNAEGALDSGKRWIDGFKKNGLTITGEVRYLDPQVGFRDDGSATLVYCADESKGFSKNVKTGKVDDESSSSPYVRYTTLLKKNGEGVWQTVRVVNERGACKG</sequence>
<keyword evidence="2" id="KW-0732">Signal</keyword>
<protein>
    <recommendedName>
        <fullName evidence="5">Lipoprotein</fullName>
    </recommendedName>
</protein>
<dbReference type="Proteomes" id="UP000621266">
    <property type="component" value="Unassembled WGS sequence"/>
</dbReference>
<comment type="caution">
    <text evidence="3">The sequence shown here is derived from an EMBL/GenBank/DDBJ whole genome shotgun (WGS) entry which is preliminary data.</text>
</comment>
<reference evidence="3 4" key="1">
    <citation type="submission" date="2019-10" db="EMBL/GenBank/DDBJ databases">
        <title>Streptomyces tenebrisbrunneis sp.nov., an endogenous actinomycete isolated from of Lycium ruthenicum.</title>
        <authorList>
            <person name="Ma L."/>
        </authorList>
    </citation>
    <scope>NUCLEOTIDE SEQUENCE [LARGE SCALE GENOMIC DNA]</scope>
    <source>
        <strain evidence="3 4">TRM 66187</strain>
    </source>
</reference>
<accession>A0ABQ7FAU5</accession>
<evidence type="ECO:0008006" key="5">
    <source>
        <dbReference type="Google" id="ProtNLM"/>
    </source>
</evidence>
<gene>
    <name evidence="3" type="ORF">GCU69_30335</name>
</gene>
<name>A0ABQ7FAU5_9ACTN</name>
<organism evidence="3 4">
    <name type="scientific">Streptomyces lycii</name>
    <dbReference type="NCBI Taxonomy" id="2654337"/>
    <lineage>
        <taxon>Bacteria</taxon>
        <taxon>Bacillati</taxon>
        <taxon>Actinomycetota</taxon>
        <taxon>Actinomycetes</taxon>
        <taxon>Kitasatosporales</taxon>
        <taxon>Streptomycetaceae</taxon>
        <taxon>Streptomyces</taxon>
    </lineage>
</organism>